<evidence type="ECO:0008006" key="4">
    <source>
        <dbReference type="Google" id="ProtNLM"/>
    </source>
</evidence>
<evidence type="ECO:0000313" key="2">
    <source>
        <dbReference type="EMBL" id="RKR83486.1"/>
    </source>
</evidence>
<organism evidence="2 3">
    <name type="scientific">Mucilaginibacter gracilis</name>
    <dbReference type="NCBI Taxonomy" id="423350"/>
    <lineage>
        <taxon>Bacteria</taxon>
        <taxon>Pseudomonadati</taxon>
        <taxon>Bacteroidota</taxon>
        <taxon>Sphingobacteriia</taxon>
        <taxon>Sphingobacteriales</taxon>
        <taxon>Sphingobacteriaceae</taxon>
        <taxon>Mucilaginibacter</taxon>
    </lineage>
</organism>
<dbReference type="AlphaFoldDB" id="A0A495J3D1"/>
<comment type="caution">
    <text evidence="2">The sequence shown here is derived from an EMBL/GenBank/DDBJ whole genome shotgun (WGS) entry which is preliminary data.</text>
</comment>
<dbReference type="RefSeq" id="WP_211339692.1">
    <property type="nucleotide sequence ID" value="NZ_RBKU01000001.1"/>
</dbReference>
<gene>
    <name evidence="2" type="ORF">BDD43_3695</name>
</gene>
<reference evidence="2 3" key="1">
    <citation type="submission" date="2018-10" db="EMBL/GenBank/DDBJ databases">
        <title>Genomic Encyclopedia of Archaeal and Bacterial Type Strains, Phase II (KMG-II): from individual species to whole genera.</title>
        <authorList>
            <person name="Goeker M."/>
        </authorList>
    </citation>
    <scope>NUCLEOTIDE SEQUENCE [LARGE SCALE GENOMIC DNA]</scope>
    <source>
        <strain evidence="2 3">DSM 18602</strain>
    </source>
</reference>
<feature type="compositionally biased region" description="Gly residues" evidence="1">
    <location>
        <begin position="233"/>
        <end position="247"/>
    </location>
</feature>
<feature type="region of interest" description="Disordered" evidence="1">
    <location>
        <begin position="228"/>
        <end position="247"/>
    </location>
</feature>
<evidence type="ECO:0000313" key="3">
    <source>
        <dbReference type="Proteomes" id="UP000268007"/>
    </source>
</evidence>
<dbReference type="EMBL" id="RBKU01000001">
    <property type="protein sequence ID" value="RKR83486.1"/>
    <property type="molecule type" value="Genomic_DNA"/>
</dbReference>
<evidence type="ECO:0000256" key="1">
    <source>
        <dbReference type="SAM" id="MobiDB-lite"/>
    </source>
</evidence>
<name>A0A495J3D1_9SPHI</name>
<accession>A0A495J3D1</accession>
<proteinExistence type="predicted"/>
<protein>
    <recommendedName>
        <fullName evidence="4">YD repeat-containing protein</fullName>
    </recommendedName>
</protein>
<keyword evidence="3" id="KW-1185">Reference proteome</keyword>
<dbReference type="Proteomes" id="UP000268007">
    <property type="component" value="Unassembled WGS sequence"/>
</dbReference>
<sequence length="302" mass="31550">MKRALLFTKTILPVLLIMGINISSKAQKLNAVQTGSLLAPPKVKVDGKIDEWGGDFEAFNKATKLFYTLANDDKNLYLVVKSTDLQNNTKIMGGGVTLTINTANKKKEENAYSIRFPIVERSLLRGIRRPRGASSTTVMDSASMAEAAAARKQAIAAIKEIEVLGFKDITDTLISIYNVYGIKAIAAYDAQGNLQFELSVPLSLLSLSADKPKEFAYNIKVNGIQMGGRRNNDGGGRNGGEGGARNGGGGGFGGAGGGGGFGGGGGGGFGGGGNGGGGNINIAMNDLLSDTDFWGKYTLIKK</sequence>